<dbReference type="InterPro" id="IPR005194">
    <property type="entry name" value="Glyco_hydro_65_C"/>
</dbReference>
<feature type="compositionally biased region" description="Low complexity" evidence="3">
    <location>
        <begin position="415"/>
        <end position="432"/>
    </location>
</feature>
<dbReference type="VEuPathDB" id="TriTrypDB:TM35_000063440"/>
<dbReference type="SUPFAM" id="SSF74650">
    <property type="entry name" value="Galactose mutarotase-like"/>
    <property type="match status" value="1"/>
</dbReference>
<dbReference type="Pfam" id="PF03636">
    <property type="entry name" value="Glyco_hydro_65N"/>
    <property type="match status" value="1"/>
</dbReference>
<name>A0A1X0P446_9TRYP</name>
<gene>
    <name evidence="7" type="ORF">TM35_000063440</name>
</gene>
<comment type="caution">
    <text evidence="7">The sequence shown here is derived from an EMBL/GenBank/DDBJ whole genome shotgun (WGS) entry which is preliminary data.</text>
</comment>
<comment type="similarity">
    <text evidence="2">Belongs to the glycosyl hydrolase 65 family.</text>
</comment>
<dbReference type="Pfam" id="PF03633">
    <property type="entry name" value="Glyco_hydro_65C"/>
    <property type="match status" value="1"/>
</dbReference>
<dbReference type="SUPFAM" id="SSF56784">
    <property type="entry name" value="HAD-like"/>
    <property type="match status" value="1"/>
</dbReference>
<dbReference type="InterPro" id="IPR012341">
    <property type="entry name" value="6hp_glycosidase-like_sf"/>
</dbReference>
<dbReference type="GO" id="GO:0004555">
    <property type="term" value="F:alpha,alpha-trehalase activity"/>
    <property type="evidence" value="ECO:0007669"/>
    <property type="project" value="UniProtKB-EC"/>
</dbReference>
<sequence>MPSEVHRRGSTRSSANLIARRLLCEPWELVETNIPQGADIPISESLFSVGNGHVRVRGYKEEAEVAAPYGGGNRTLNNSNCGISVSTSCFGVGGCGGGSSSSLNSTNDMNSNCRPQYMLKAGRTTLAAEAQPPEKSLRGTYVNGTYEERLLNRHHRDFTVGTCARECFLISVPDAFCIDVFVGSEHVSPATGTVISHTRILDFRTGELRRRFVWLSANQVREVTIESSRFVSATRKGIAVMKYTVSAKNVLNTDIRIVSRTTVPTDARQHLKVENVVARHSLHDASSAVCVRTRNSCKRLVVAVTEVCASTHVEHKPGSNSAFTAASGTSLAEGATPTSLAQTDISQPPNNRFGSTPPTSQQQIQTQQHPPLPQQQQQQQQQLQPQTLPLQQQQQQSQQSQQSQQQQQPQPPQPQSQQPQSQQQPSQQQQQSFTFLAPKCAETENGSETIYTSVISDHTRFELNKFVAFLSDEDAAPEDICDLAILQAREAATLDYDALFQEQRLSISKFWEVADIRVACDNPAVQGALRFNILQLYMTAGRICLQKSPSRGIMCELYGGLQQWDLDAIVIPFFSNIQPETARALLQFRIDTLPQARNIAMDMDIPRGAIYPLRTVNGGENSPASFCAAFLHVNAIIAYSMKRYIIATNDTSILLQGGADVIFSTVLIWLIWGTWDKGQFHIRSVGGPDDYSGLSDNNFFTNIMAQYHMQWVVGLAAFLKEKHPVEWEELKERCQFTDEDLQMIEQAAAKMVIFFDAKNRVHPVDQFFMRKKKWDLGDLKSKRGLLIRTFDPSVIYRHQVCRTPDVVLASMLLPERCTKDEVRANYNFYEPITTNDSSISSVIFSVVASQLDMLDKAKIHFNRVPFVDIENVIGNTGRGLHSSAAAGSWWCLAAGFGGMRLVQGVLHFNPVLPDGCDEYEFFVRHRGCLILVHVTRRTVTYKMVENKWDLPELLIIHSDTNRIHLENGIPESVRLYRDVRVFDFDCVIFDMDSLIDNIEEYHYEAWKKTLESFLHEMGQTSFNLTSELYLAYLKHGKPFPALLQFLGKQGFSNVPLGGPDNTREHNTLYGLFQRKLHYFRHCVRSRGVQPREGALELLSELRQSGIYVGCVTLSKNGHWLLNETPQLMSLIDKCLDGIDAEEKALRWRPEMDYFFAMCEQLNTSMSRTVIVLDSIDGFSKSALDQFKLIVDLQKDPEENAFGIQRMYVSSLKELTVTLLGEMTSRDAVSSHNQQQQQQQQHQHTHTHTGDHTSLVSGNKIRGGGGVENSSLVT</sequence>
<dbReference type="AlphaFoldDB" id="A0A1X0P446"/>
<dbReference type="EMBL" id="NBCO01000006">
    <property type="protein sequence ID" value="ORC91339.1"/>
    <property type="molecule type" value="Genomic_DNA"/>
</dbReference>
<dbReference type="GO" id="GO:0030246">
    <property type="term" value="F:carbohydrate binding"/>
    <property type="evidence" value="ECO:0007669"/>
    <property type="project" value="InterPro"/>
</dbReference>
<dbReference type="Proteomes" id="UP000192257">
    <property type="component" value="Unassembled WGS sequence"/>
</dbReference>
<dbReference type="InterPro" id="IPR037018">
    <property type="entry name" value="GH65_N"/>
</dbReference>
<evidence type="ECO:0000313" key="7">
    <source>
        <dbReference type="EMBL" id="ORC91339.1"/>
    </source>
</evidence>
<dbReference type="OrthoDB" id="200349at2759"/>
<dbReference type="InterPro" id="IPR011013">
    <property type="entry name" value="Gal_mutarotase_sf_dom"/>
</dbReference>
<reference evidence="7 8" key="1">
    <citation type="submission" date="2017-03" db="EMBL/GenBank/DDBJ databases">
        <title>An alternative strategy for trypanosome survival in the mammalian bloodstream revealed through genome and transcriptome analysis of the ubiquitous bovine parasite Trypanosoma (Megatrypanum) theileri.</title>
        <authorList>
            <person name="Kelly S."/>
            <person name="Ivens A."/>
            <person name="Mott A."/>
            <person name="O'Neill E."/>
            <person name="Emms D."/>
            <person name="Macleod O."/>
            <person name="Voorheis P."/>
            <person name="Matthews J."/>
            <person name="Matthews K."/>
            <person name="Carrington M."/>
        </authorList>
    </citation>
    <scope>NUCLEOTIDE SEQUENCE [LARGE SCALE GENOMIC DNA]</scope>
    <source>
        <strain evidence="7">Edinburgh</strain>
    </source>
</reference>
<dbReference type="RefSeq" id="XP_028885405.1">
    <property type="nucleotide sequence ID" value="XM_029023381.1"/>
</dbReference>
<dbReference type="InterPro" id="IPR023198">
    <property type="entry name" value="PGP-like_dom2"/>
</dbReference>
<dbReference type="PANTHER" id="PTHR11051:SF8">
    <property type="entry name" value="PROTEIN-GLUCOSYLGALACTOSYLHYDROXYLYSINE GLUCOSIDASE"/>
    <property type="match status" value="1"/>
</dbReference>
<dbReference type="Pfam" id="PF03632">
    <property type="entry name" value="Glyco_hydro_65m"/>
    <property type="match status" value="1"/>
</dbReference>
<dbReference type="Pfam" id="PF13419">
    <property type="entry name" value="HAD_2"/>
    <property type="match status" value="1"/>
</dbReference>
<organism evidence="7 8">
    <name type="scientific">Trypanosoma theileri</name>
    <dbReference type="NCBI Taxonomy" id="67003"/>
    <lineage>
        <taxon>Eukaryota</taxon>
        <taxon>Discoba</taxon>
        <taxon>Euglenozoa</taxon>
        <taxon>Kinetoplastea</taxon>
        <taxon>Metakinetoplastina</taxon>
        <taxon>Trypanosomatida</taxon>
        <taxon>Trypanosomatidae</taxon>
        <taxon>Trypanosoma</taxon>
    </lineage>
</organism>
<dbReference type="Gene3D" id="1.10.150.240">
    <property type="entry name" value="Putative phosphatase, domain 2"/>
    <property type="match status" value="1"/>
</dbReference>
<feature type="compositionally biased region" description="Polar residues" evidence="3">
    <location>
        <begin position="318"/>
        <end position="354"/>
    </location>
</feature>
<evidence type="ECO:0000256" key="3">
    <source>
        <dbReference type="SAM" id="MobiDB-lite"/>
    </source>
</evidence>
<dbReference type="InterPro" id="IPR008928">
    <property type="entry name" value="6-hairpin_glycosidase_sf"/>
</dbReference>
<comment type="catalytic activity">
    <reaction evidence="1">
        <text>alpha,alpha-trehalose + H2O = alpha-D-glucose + beta-D-glucose</text>
        <dbReference type="Rhea" id="RHEA:32675"/>
        <dbReference type="ChEBI" id="CHEBI:15377"/>
        <dbReference type="ChEBI" id="CHEBI:15903"/>
        <dbReference type="ChEBI" id="CHEBI:16551"/>
        <dbReference type="ChEBI" id="CHEBI:17925"/>
        <dbReference type="EC" id="3.2.1.28"/>
    </reaction>
</comment>
<evidence type="ECO:0000256" key="1">
    <source>
        <dbReference type="ARBA" id="ARBA00001576"/>
    </source>
</evidence>
<dbReference type="Gene3D" id="3.40.50.1000">
    <property type="entry name" value="HAD superfamily/HAD-like"/>
    <property type="match status" value="1"/>
</dbReference>
<dbReference type="GeneID" id="39983161"/>
<feature type="region of interest" description="Disordered" evidence="3">
    <location>
        <begin position="314"/>
        <end position="432"/>
    </location>
</feature>
<accession>A0A1X0P446</accession>
<feature type="domain" description="Glycoside hydrolase family 65 C-terminal" evidence="5">
    <location>
        <begin position="899"/>
        <end position="947"/>
    </location>
</feature>
<dbReference type="InterPro" id="IPR041492">
    <property type="entry name" value="HAD_2"/>
</dbReference>
<feature type="region of interest" description="Disordered" evidence="3">
    <location>
        <begin position="1226"/>
        <end position="1273"/>
    </location>
</feature>
<dbReference type="InterPro" id="IPR005195">
    <property type="entry name" value="Glyco_hydro_65_M"/>
</dbReference>
<dbReference type="Gene3D" id="1.50.10.10">
    <property type="match status" value="1"/>
</dbReference>
<evidence type="ECO:0000259" key="5">
    <source>
        <dbReference type="Pfam" id="PF03633"/>
    </source>
</evidence>
<evidence type="ECO:0000256" key="2">
    <source>
        <dbReference type="ARBA" id="ARBA00006768"/>
    </source>
</evidence>
<dbReference type="PANTHER" id="PTHR11051">
    <property type="entry name" value="GLYCOSYL HYDROLASE-RELATED"/>
    <property type="match status" value="1"/>
</dbReference>
<feature type="domain" description="Glycoside hydrolase family 65 N-terminal" evidence="6">
    <location>
        <begin position="42"/>
        <end position="314"/>
    </location>
</feature>
<keyword evidence="7" id="KW-0378">Hydrolase</keyword>
<dbReference type="InterPro" id="IPR036412">
    <property type="entry name" value="HAD-like_sf"/>
</dbReference>
<dbReference type="GO" id="GO:0005975">
    <property type="term" value="P:carbohydrate metabolic process"/>
    <property type="evidence" value="ECO:0007669"/>
    <property type="project" value="InterPro"/>
</dbReference>
<feature type="domain" description="Glycoside hydrolase family 65 central catalytic" evidence="4">
    <location>
        <begin position="530"/>
        <end position="889"/>
    </location>
</feature>
<proteinExistence type="inferred from homology"/>
<keyword evidence="8" id="KW-1185">Reference proteome</keyword>
<evidence type="ECO:0000259" key="6">
    <source>
        <dbReference type="Pfam" id="PF03636"/>
    </source>
</evidence>
<dbReference type="InterPro" id="IPR005196">
    <property type="entry name" value="Glyco_hydro_65_N"/>
</dbReference>
<feature type="compositionally biased region" description="Low complexity" evidence="3">
    <location>
        <begin position="355"/>
        <end position="408"/>
    </location>
</feature>
<dbReference type="STRING" id="67003.A0A1X0P446"/>
<evidence type="ECO:0000259" key="4">
    <source>
        <dbReference type="Pfam" id="PF03632"/>
    </source>
</evidence>
<dbReference type="Gene3D" id="2.60.420.10">
    <property type="entry name" value="Maltose phosphorylase, domain 3"/>
    <property type="match status" value="1"/>
</dbReference>
<protein>
    <submittedName>
        <fullName evidence="7">Putative glycosyl hydrolase</fullName>
    </submittedName>
</protein>
<evidence type="ECO:0000313" key="8">
    <source>
        <dbReference type="Proteomes" id="UP000192257"/>
    </source>
</evidence>
<dbReference type="Gene3D" id="2.70.98.40">
    <property type="entry name" value="Glycoside hydrolase, family 65, N-terminal domain"/>
    <property type="match status" value="1"/>
</dbReference>
<dbReference type="SUPFAM" id="SSF48208">
    <property type="entry name" value="Six-hairpin glycosidases"/>
    <property type="match status" value="1"/>
</dbReference>
<dbReference type="InterPro" id="IPR023214">
    <property type="entry name" value="HAD_sf"/>
</dbReference>